<dbReference type="RefSeq" id="XP_018184850.1">
    <property type="nucleotide sequence ID" value="XM_018336650.1"/>
</dbReference>
<feature type="domain" description="DUF7908" evidence="1">
    <location>
        <begin position="6"/>
        <end position="128"/>
    </location>
</feature>
<dbReference type="Proteomes" id="UP000076632">
    <property type="component" value="Unassembled WGS sequence"/>
</dbReference>
<sequence length="240" mass="24125">MVVINATPAQPSGVVRRQAVQGSYISANGSTVSNCQDGVSFQIVDGQLFGANGLITTTAGTASQPLVGVAEGGEISRTWKYAGTSLVWSNPLFENGVARFCSQSDGLVIVVLQGDFPSGCNAVTLSGLEVSNCPGYSSSSLPISSTSVPPTSSVPSSLSISTSLSSKSFPSSHSISISSKSFPSSHSISISSKSFPSSHSISISSKNIPSSVSSLPVSSPSTSALPTFAIQGTGGVGGIP</sequence>
<keyword evidence="3" id="KW-1185">Reference proteome</keyword>
<evidence type="ECO:0000313" key="2">
    <source>
        <dbReference type="EMBL" id="KZF19295.1"/>
    </source>
</evidence>
<accession>A0A164ZMY5</accession>
<organism evidence="2 3">
    <name type="scientific">Xylona heveae (strain CBS 132557 / TC161)</name>
    <dbReference type="NCBI Taxonomy" id="1328760"/>
    <lineage>
        <taxon>Eukaryota</taxon>
        <taxon>Fungi</taxon>
        <taxon>Dikarya</taxon>
        <taxon>Ascomycota</taxon>
        <taxon>Pezizomycotina</taxon>
        <taxon>Xylonomycetes</taxon>
        <taxon>Xylonales</taxon>
        <taxon>Xylonaceae</taxon>
        <taxon>Xylona</taxon>
    </lineage>
</organism>
<dbReference type="InParanoid" id="A0A164ZMY5"/>
<dbReference type="STRING" id="1328760.A0A164ZMY5"/>
<dbReference type="GeneID" id="28901787"/>
<dbReference type="Pfam" id="PF25485">
    <property type="entry name" value="DUF7908"/>
    <property type="match status" value="1"/>
</dbReference>
<dbReference type="AlphaFoldDB" id="A0A164ZMY5"/>
<dbReference type="EMBL" id="KV407467">
    <property type="protein sequence ID" value="KZF19295.1"/>
    <property type="molecule type" value="Genomic_DNA"/>
</dbReference>
<reference evidence="2 3" key="1">
    <citation type="journal article" date="2016" name="Fungal Biol.">
        <title>The genome of Xylona heveae provides a window into fungal endophytism.</title>
        <authorList>
            <person name="Gazis R."/>
            <person name="Kuo A."/>
            <person name="Riley R."/>
            <person name="LaButti K."/>
            <person name="Lipzen A."/>
            <person name="Lin J."/>
            <person name="Amirebrahimi M."/>
            <person name="Hesse C.N."/>
            <person name="Spatafora J.W."/>
            <person name="Henrissat B."/>
            <person name="Hainaut M."/>
            <person name="Grigoriev I.V."/>
            <person name="Hibbett D.S."/>
        </authorList>
    </citation>
    <scope>NUCLEOTIDE SEQUENCE [LARGE SCALE GENOMIC DNA]</scope>
    <source>
        <strain evidence="2 3">TC161</strain>
    </source>
</reference>
<name>A0A164ZMY5_XYLHT</name>
<dbReference type="InterPro" id="IPR057230">
    <property type="entry name" value="DUF7908"/>
</dbReference>
<dbReference type="OrthoDB" id="3563678at2759"/>
<gene>
    <name evidence="2" type="ORF">L228DRAFT_50418</name>
</gene>
<evidence type="ECO:0000313" key="3">
    <source>
        <dbReference type="Proteomes" id="UP000076632"/>
    </source>
</evidence>
<evidence type="ECO:0000259" key="1">
    <source>
        <dbReference type="Pfam" id="PF25485"/>
    </source>
</evidence>
<protein>
    <recommendedName>
        <fullName evidence="1">DUF7908 domain-containing protein</fullName>
    </recommendedName>
</protein>
<proteinExistence type="predicted"/>